<protein>
    <submittedName>
        <fullName evidence="1">Uncharacterized protein</fullName>
    </submittedName>
</protein>
<dbReference type="EMBL" id="BQXS01002588">
    <property type="protein sequence ID" value="GKT32549.1"/>
    <property type="molecule type" value="Genomic_DNA"/>
</dbReference>
<proteinExistence type="predicted"/>
<feature type="non-terminal residue" evidence="1">
    <location>
        <position position="42"/>
    </location>
</feature>
<evidence type="ECO:0000313" key="2">
    <source>
        <dbReference type="Proteomes" id="UP001057375"/>
    </source>
</evidence>
<accession>A0ABQ5KML1</accession>
<organism evidence="1 2">
    <name type="scientific">Aduncisulcus paluster</name>
    <dbReference type="NCBI Taxonomy" id="2918883"/>
    <lineage>
        <taxon>Eukaryota</taxon>
        <taxon>Metamonada</taxon>
        <taxon>Carpediemonas-like organisms</taxon>
        <taxon>Aduncisulcus</taxon>
    </lineage>
</organism>
<name>A0ABQ5KML1_9EUKA</name>
<evidence type="ECO:0000313" key="1">
    <source>
        <dbReference type="EMBL" id="GKT32549.1"/>
    </source>
</evidence>
<dbReference type="Proteomes" id="UP001057375">
    <property type="component" value="Unassembled WGS sequence"/>
</dbReference>
<keyword evidence="2" id="KW-1185">Reference proteome</keyword>
<sequence length="42" mass="4988">MLGLNHLNDETFLLKTQRVSFLSRNFHVHYHTTLNFNTASIR</sequence>
<gene>
    <name evidence="1" type="ORF">ADUPG1_002294</name>
</gene>
<reference evidence="1" key="1">
    <citation type="submission" date="2022-03" db="EMBL/GenBank/DDBJ databases">
        <title>Draft genome sequence of Aduncisulcus paluster, a free-living microaerophilic Fornicata.</title>
        <authorList>
            <person name="Yuyama I."/>
            <person name="Kume K."/>
            <person name="Tamura T."/>
            <person name="Inagaki Y."/>
            <person name="Hashimoto T."/>
        </authorList>
    </citation>
    <scope>NUCLEOTIDE SEQUENCE</scope>
    <source>
        <strain evidence="1">NY0171</strain>
    </source>
</reference>
<comment type="caution">
    <text evidence="1">The sequence shown here is derived from an EMBL/GenBank/DDBJ whole genome shotgun (WGS) entry which is preliminary data.</text>
</comment>